<keyword evidence="3" id="KW-1185">Reference proteome</keyword>
<proteinExistence type="predicted"/>
<dbReference type="AlphaFoldDB" id="A0A3M7QKC8"/>
<accession>A0A3M7QKC8</accession>
<gene>
    <name evidence="2" type="ORF">BpHYR1_022780</name>
</gene>
<evidence type="ECO:0000313" key="3">
    <source>
        <dbReference type="Proteomes" id="UP000276133"/>
    </source>
</evidence>
<dbReference type="Proteomes" id="UP000276133">
    <property type="component" value="Unassembled WGS sequence"/>
</dbReference>
<evidence type="ECO:0000313" key="2">
    <source>
        <dbReference type="EMBL" id="RNA11897.1"/>
    </source>
</evidence>
<feature type="transmembrane region" description="Helical" evidence="1">
    <location>
        <begin position="39"/>
        <end position="59"/>
    </location>
</feature>
<reference evidence="2 3" key="1">
    <citation type="journal article" date="2018" name="Sci. Rep.">
        <title>Genomic signatures of local adaptation to the degree of environmental predictability in rotifers.</title>
        <authorList>
            <person name="Franch-Gras L."/>
            <person name="Hahn C."/>
            <person name="Garcia-Roger E.M."/>
            <person name="Carmona M.J."/>
            <person name="Serra M."/>
            <person name="Gomez A."/>
        </authorList>
    </citation>
    <scope>NUCLEOTIDE SEQUENCE [LARGE SCALE GENOMIC DNA]</scope>
    <source>
        <strain evidence="2">HYR1</strain>
    </source>
</reference>
<name>A0A3M7QKC8_BRAPC</name>
<protein>
    <submittedName>
        <fullName evidence="2">Uncharacterized protein</fullName>
    </submittedName>
</protein>
<keyword evidence="1" id="KW-0472">Membrane</keyword>
<keyword evidence="1" id="KW-0812">Transmembrane</keyword>
<comment type="caution">
    <text evidence="2">The sequence shown here is derived from an EMBL/GenBank/DDBJ whole genome shotgun (WGS) entry which is preliminary data.</text>
</comment>
<sequence>MFAGCSDRVTDEELRRIAMDRFKWREDRRGKDKPLEKSLLLDMIILIMIFILFYVDFIFCERTVSLQTALDDFPIIII</sequence>
<organism evidence="2 3">
    <name type="scientific">Brachionus plicatilis</name>
    <name type="common">Marine rotifer</name>
    <name type="synonym">Brachionus muelleri</name>
    <dbReference type="NCBI Taxonomy" id="10195"/>
    <lineage>
        <taxon>Eukaryota</taxon>
        <taxon>Metazoa</taxon>
        <taxon>Spiralia</taxon>
        <taxon>Gnathifera</taxon>
        <taxon>Rotifera</taxon>
        <taxon>Eurotatoria</taxon>
        <taxon>Monogononta</taxon>
        <taxon>Pseudotrocha</taxon>
        <taxon>Ploima</taxon>
        <taxon>Brachionidae</taxon>
        <taxon>Brachionus</taxon>
    </lineage>
</organism>
<dbReference type="EMBL" id="REGN01005822">
    <property type="protein sequence ID" value="RNA11897.1"/>
    <property type="molecule type" value="Genomic_DNA"/>
</dbReference>
<keyword evidence="1" id="KW-1133">Transmembrane helix</keyword>
<evidence type="ECO:0000256" key="1">
    <source>
        <dbReference type="SAM" id="Phobius"/>
    </source>
</evidence>